<keyword evidence="4" id="KW-1185">Reference proteome</keyword>
<dbReference type="EMBL" id="AVOT02002388">
    <property type="protein sequence ID" value="MBW0470179.1"/>
    <property type="molecule type" value="Genomic_DNA"/>
</dbReference>
<gene>
    <name evidence="3" type="ORF">O181_009894</name>
</gene>
<feature type="signal peptide" evidence="2">
    <location>
        <begin position="1"/>
        <end position="25"/>
    </location>
</feature>
<sequence>MQHRSDKHFLLLAFLVFLGASPTLAASLRPPIPPTSPPGAQPITPSQTALSPFQASYGFGGDDHPA</sequence>
<comment type="caution">
    <text evidence="3">The sequence shown here is derived from an EMBL/GenBank/DDBJ whole genome shotgun (WGS) entry which is preliminary data.</text>
</comment>
<organism evidence="3 4">
    <name type="scientific">Austropuccinia psidii MF-1</name>
    <dbReference type="NCBI Taxonomy" id="1389203"/>
    <lineage>
        <taxon>Eukaryota</taxon>
        <taxon>Fungi</taxon>
        <taxon>Dikarya</taxon>
        <taxon>Basidiomycota</taxon>
        <taxon>Pucciniomycotina</taxon>
        <taxon>Pucciniomycetes</taxon>
        <taxon>Pucciniales</taxon>
        <taxon>Sphaerophragmiaceae</taxon>
        <taxon>Austropuccinia</taxon>
    </lineage>
</organism>
<proteinExistence type="predicted"/>
<name>A0A9Q3BRK8_9BASI</name>
<evidence type="ECO:0000256" key="2">
    <source>
        <dbReference type="SAM" id="SignalP"/>
    </source>
</evidence>
<feature type="chain" id="PRO_5040368065" evidence="2">
    <location>
        <begin position="26"/>
        <end position="66"/>
    </location>
</feature>
<reference evidence="3" key="1">
    <citation type="submission" date="2021-03" db="EMBL/GenBank/DDBJ databases">
        <title>Draft genome sequence of rust myrtle Austropuccinia psidii MF-1, a brazilian biotype.</title>
        <authorList>
            <person name="Quecine M.C."/>
            <person name="Pachon D.M.R."/>
            <person name="Bonatelli M.L."/>
            <person name="Correr F.H."/>
            <person name="Franceschini L.M."/>
            <person name="Leite T.F."/>
            <person name="Margarido G.R.A."/>
            <person name="Almeida C.A."/>
            <person name="Ferrarezi J.A."/>
            <person name="Labate C.A."/>
        </authorList>
    </citation>
    <scope>NUCLEOTIDE SEQUENCE</scope>
    <source>
        <strain evidence="3">MF-1</strain>
    </source>
</reference>
<keyword evidence="2" id="KW-0732">Signal</keyword>
<feature type="compositionally biased region" description="Pro residues" evidence="1">
    <location>
        <begin position="30"/>
        <end position="40"/>
    </location>
</feature>
<evidence type="ECO:0000256" key="1">
    <source>
        <dbReference type="SAM" id="MobiDB-lite"/>
    </source>
</evidence>
<protein>
    <submittedName>
        <fullName evidence="3">Uncharacterized protein</fullName>
    </submittedName>
</protein>
<dbReference type="AlphaFoldDB" id="A0A9Q3BRK8"/>
<feature type="region of interest" description="Disordered" evidence="1">
    <location>
        <begin position="28"/>
        <end position="66"/>
    </location>
</feature>
<evidence type="ECO:0000313" key="3">
    <source>
        <dbReference type="EMBL" id="MBW0470179.1"/>
    </source>
</evidence>
<dbReference type="Proteomes" id="UP000765509">
    <property type="component" value="Unassembled WGS sequence"/>
</dbReference>
<accession>A0A9Q3BRK8</accession>
<evidence type="ECO:0000313" key="4">
    <source>
        <dbReference type="Proteomes" id="UP000765509"/>
    </source>
</evidence>